<evidence type="ECO:0000313" key="3">
    <source>
        <dbReference type="Proteomes" id="UP000485058"/>
    </source>
</evidence>
<keyword evidence="3" id="KW-1185">Reference proteome</keyword>
<feature type="compositionally biased region" description="Basic and acidic residues" evidence="1">
    <location>
        <begin position="1"/>
        <end position="12"/>
    </location>
</feature>
<feature type="compositionally biased region" description="Basic residues" evidence="1">
    <location>
        <begin position="13"/>
        <end position="22"/>
    </location>
</feature>
<feature type="region of interest" description="Disordered" evidence="1">
    <location>
        <begin position="1"/>
        <end position="53"/>
    </location>
</feature>
<sequence length="81" mass="8558">MTFLMLREEENHRKHMERRLKQAKSTLPVAAQRKAPAPASSSPSKRAAQPLDANAAASAIKALGLPAQGAADLDLAQLDGA</sequence>
<gene>
    <name evidence="2" type="ORF">HaLaN_05075</name>
</gene>
<protein>
    <submittedName>
        <fullName evidence="2">Uncharacterized protein</fullName>
    </submittedName>
</protein>
<accession>A0A699YIE3</accession>
<organism evidence="2 3">
    <name type="scientific">Haematococcus lacustris</name>
    <name type="common">Green alga</name>
    <name type="synonym">Haematococcus pluvialis</name>
    <dbReference type="NCBI Taxonomy" id="44745"/>
    <lineage>
        <taxon>Eukaryota</taxon>
        <taxon>Viridiplantae</taxon>
        <taxon>Chlorophyta</taxon>
        <taxon>core chlorophytes</taxon>
        <taxon>Chlorophyceae</taxon>
        <taxon>CS clade</taxon>
        <taxon>Chlamydomonadales</taxon>
        <taxon>Haematococcaceae</taxon>
        <taxon>Haematococcus</taxon>
    </lineage>
</organism>
<feature type="compositionally biased region" description="Low complexity" evidence="1">
    <location>
        <begin position="30"/>
        <end position="50"/>
    </location>
</feature>
<evidence type="ECO:0000256" key="1">
    <source>
        <dbReference type="SAM" id="MobiDB-lite"/>
    </source>
</evidence>
<dbReference type="Proteomes" id="UP000485058">
    <property type="component" value="Unassembled WGS sequence"/>
</dbReference>
<reference evidence="2 3" key="1">
    <citation type="submission" date="2020-02" db="EMBL/GenBank/DDBJ databases">
        <title>Draft genome sequence of Haematococcus lacustris strain NIES-144.</title>
        <authorList>
            <person name="Morimoto D."/>
            <person name="Nakagawa S."/>
            <person name="Yoshida T."/>
            <person name="Sawayama S."/>
        </authorList>
    </citation>
    <scope>NUCLEOTIDE SEQUENCE [LARGE SCALE GENOMIC DNA]</scope>
    <source>
        <strain evidence="2 3">NIES-144</strain>
    </source>
</reference>
<dbReference type="AlphaFoldDB" id="A0A699YIE3"/>
<evidence type="ECO:0000313" key="2">
    <source>
        <dbReference type="EMBL" id="GFH09853.1"/>
    </source>
</evidence>
<name>A0A699YIE3_HAELA</name>
<proteinExistence type="predicted"/>
<dbReference type="EMBL" id="BLLF01000269">
    <property type="protein sequence ID" value="GFH09853.1"/>
    <property type="molecule type" value="Genomic_DNA"/>
</dbReference>
<comment type="caution">
    <text evidence="2">The sequence shown here is derived from an EMBL/GenBank/DDBJ whole genome shotgun (WGS) entry which is preliminary data.</text>
</comment>